<dbReference type="SMART" id="SM00028">
    <property type="entry name" value="TPR"/>
    <property type="match status" value="3"/>
</dbReference>
<protein>
    <submittedName>
        <fullName evidence="3">Tetratricopeptide repeat protein</fullName>
    </submittedName>
</protein>
<dbReference type="Pfam" id="PF13432">
    <property type="entry name" value="TPR_16"/>
    <property type="match status" value="2"/>
</dbReference>
<feature type="repeat" description="TPR" evidence="1">
    <location>
        <begin position="87"/>
        <end position="120"/>
    </location>
</feature>
<proteinExistence type="predicted"/>
<keyword evidence="2" id="KW-0472">Membrane</keyword>
<evidence type="ECO:0000313" key="3">
    <source>
        <dbReference type="EMBL" id="UWZ85435.1"/>
    </source>
</evidence>
<keyword evidence="2" id="KW-0812">Transmembrane</keyword>
<dbReference type="KEGG" id="orp:MOP44_05710"/>
<organism evidence="3 4">
    <name type="scientific">Occallatibacter riparius</name>
    <dbReference type="NCBI Taxonomy" id="1002689"/>
    <lineage>
        <taxon>Bacteria</taxon>
        <taxon>Pseudomonadati</taxon>
        <taxon>Acidobacteriota</taxon>
        <taxon>Terriglobia</taxon>
        <taxon>Terriglobales</taxon>
        <taxon>Acidobacteriaceae</taxon>
        <taxon>Occallatibacter</taxon>
    </lineage>
</organism>
<dbReference type="InterPro" id="IPR011990">
    <property type="entry name" value="TPR-like_helical_dom_sf"/>
</dbReference>
<evidence type="ECO:0000256" key="2">
    <source>
        <dbReference type="SAM" id="Phobius"/>
    </source>
</evidence>
<evidence type="ECO:0000256" key="1">
    <source>
        <dbReference type="PROSITE-ProRule" id="PRU00339"/>
    </source>
</evidence>
<accession>A0A9J7BRG7</accession>
<dbReference type="PANTHER" id="PTHR44998">
    <property type="match status" value="1"/>
</dbReference>
<keyword evidence="4" id="KW-1185">Reference proteome</keyword>
<dbReference type="RefSeq" id="WP_260794966.1">
    <property type="nucleotide sequence ID" value="NZ_CP093313.1"/>
</dbReference>
<dbReference type="SUPFAM" id="SSF48452">
    <property type="entry name" value="TPR-like"/>
    <property type="match status" value="1"/>
</dbReference>
<feature type="transmembrane region" description="Helical" evidence="2">
    <location>
        <begin position="12"/>
        <end position="34"/>
    </location>
</feature>
<keyword evidence="2" id="KW-1133">Transmembrane helix</keyword>
<dbReference type="InterPro" id="IPR019734">
    <property type="entry name" value="TPR_rpt"/>
</dbReference>
<evidence type="ECO:0000313" key="4">
    <source>
        <dbReference type="Proteomes" id="UP001059380"/>
    </source>
</evidence>
<dbReference type="GO" id="GO:0016757">
    <property type="term" value="F:glycosyltransferase activity"/>
    <property type="evidence" value="ECO:0007669"/>
    <property type="project" value="TreeGrafter"/>
</dbReference>
<reference evidence="3" key="1">
    <citation type="submission" date="2021-04" db="EMBL/GenBank/DDBJ databases">
        <title>Phylogenetic analysis of Acidobacteriaceae.</title>
        <authorList>
            <person name="Qiu L."/>
            <person name="Zhang Q."/>
        </authorList>
    </citation>
    <scope>NUCLEOTIDE SEQUENCE</scope>
    <source>
        <strain evidence="3">DSM 25168</strain>
    </source>
</reference>
<dbReference type="EMBL" id="CP093313">
    <property type="protein sequence ID" value="UWZ85435.1"/>
    <property type="molecule type" value="Genomic_DNA"/>
</dbReference>
<keyword evidence="1" id="KW-0802">TPR repeat</keyword>
<sequence length="213" mass="22786">MSGTNQVSEDWALRRAMLLGALCLAVGLAAGWLIRGWESPVAPTVAASAPVQAGSAAPSANAAQQKQQADAQAAPILEQLKAQPENADLLTNIGNIYYDAQLYPTAIDYYTRSLKAKPADASVRTDLGTAYWYLGNADSAIKEFDTALTYAPTNPNTLFNRGLVKWQGKGDAAGASADWKKLLATNPNYEAKDKVEQMLAQVEKHTNIGMKGQ</sequence>
<dbReference type="Gene3D" id="1.25.40.10">
    <property type="entry name" value="Tetratricopeptide repeat domain"/>
    <property type="match status" value="1"/>
</dbReference>
<dbReference type="PROSITE" id="PS50005">
    <property type="entry name" value="TPR"/>
    <property type="match status" value="2"/>
</dbReference>
<dbReference type="AlphaFoldDB" id="A0A9J7BRG7"/>
<gene>
    <name evidence="3" type="ORF">MOP44_05710</name>
</gene>
<dbReference type="Proteomes" id="UP001059380">
    <property type="component" value="Chromosome"/>
</dbReference>
<name>A0A9J7BRG7_9BACT</name>
<dbReference type="PANTHER" id="PTHR44998:SF1">
    <property type="entry name" value="UDP-N-ACETYLGLUCOSAMINE--PEPTIDE N-ACETYLGLUCOSAMINYLTRANSFERASE 110 KDA SUBUNIT"/>
    <property type="match status" value="1"/>
</dbReference>
<feature type="repeat" description="TPR" evidence="1">
    <location>
        <begin position="121"/>
        <end position="154"/>
    </location>
</feature>
<dbReference type="GO" id="GO:0006493">
    <property type="term" value="P:protein O-linked glycosylation"/>
    <property type="evidence" value="ECO:0007669"/>
    <property type="project" value="TreeGrafter"/>
</dbReference>